<evidence type="ECO:0000313" key="3">
    <source>
        <dbReference type="Proteomes" id="UP000539313"/>
    </source>
</evidence>
<proteinExistence type="predicted"/>
<feature type="compositionally biased region" description="Low complexity" evidence="1">
    <location>
        <begin position="152"/>
        <end position="162"/>
    </location>
</feature>
<feature type="region of interest" description="Disordered" evidence="1">
    <location>
        <begin position="143"/>
        <end position="162"/>
    </location>
</feature>
<protein>
    <submittedName>
        <fullName evidence="2">Uncharacterized protein</fullName>
    </submittedName>
</protein>
<evidence type="ECO:0000256" key="1">
    <source>
        <dbReference type="SAM" id="MobiDB-lite"/>
    </source>
</evidence>
<name>A0A7W3MWZ9_9ACTN</name>
<dbReference type="Proteomes" id="UP000539313">
    <property type="component" value="Unassembled WGS sequence"/>
</dbReference>
<organism evidence="2 3">
    <name type="scientific">Thermomonospora cellulosilytica</name>
    <dbReference type="NCBI Taxonomy" id="1411118"/>
    <lineage>
        <taxon>Bacteria</taxon>
        <taxon>Bacillati</taxon>
        <taxon>Actinomycetota</taxon>
        <taxon>Actinomycetes</taxon>
        <taxon>Streptosporangiales</taxon>
        <taxon>Thermomonosporaceae</taxon>
        <taxon>Thermomonospora</taxon>
    </lineage>
</organism>
<accession>A0A7W3MWZ9</accession>
<dbReference type="EMBL" id="JACJII010000001">
    <property type="protein sequence ID" value="MBA9003426.1"/>
    <property type="molecule type" value="Genomic_DNA"/>
</dbReference>
<sequence>MEGAFAAEDEAARPSGDFLRAFVGGDTWKAMLVVADGVFAGTGVRGALTLRVDEALGDGTDPAYAYPEAPFPVWADASGLVLDLSARFAGARVGVLGGDAARGDAEGWTALGVRSGGRAGFRQRHHGVLVIDTLNPRSLYRPFGGPARPNDEPIGPEAAGEAAEGPDAGVVIVADLREAGVRVLDAAALWRYACRTVTTALYDPRTPATWEQTRRELRGLRHVGCIDPGLGLGLVIHLDADRRPWCPLGFLIDEDPATGQAAARLLRP</sequence>
<gene>
    <name evidence="2" type="ORF">HNR21_002308</name>
</gene>
<dbReference type="RefSeq" id="WP_182705179.1">
    <property type="nucleotide sequence ID" value="NZ_JACJII010000001.1"/>
</dbReference>
<keyword evidence="3" id="KW-1185">Reference proteome</keyword>
<reference evidence="2 3" key="1">
    <citation type="submission" date="2020-08" db="EMBL/GenBank/DDBJ databases">
        <title>Sequencing the genomes of 1000 actinobacteria strains.</title>
        <authorList>
            <person name="Klenk H.-P."/>
        </authorList>
    </citation>
    <scope>NUCLEOTIDE SEQUENCE [LARGE SCALE GENOMIC DNA]</scope>
    <source>
        <strain evidence="2 3">DSM 45823</strain>
    </source>
</reference>
<comment type="caution">
    <text evidence="2">The sequence shown here is derived from an EMBL/GenBank/DDBJ whole genome shotgun (WGS) entry which is preliminary data.</text>
</comment>
<dbReference type="AlphaFoldDB" id="A0A7W3MWZ9"/>
<evidence type="ECO:0000313" key="2">
    <source>
        <dbReference type="EMBL" id="MBA9003426.1"/>
    </source>
</evidence>